<protein>
    <submittedName>
        <fullName evidence="1">Uncharacterized protein</fullName>
    </submittedName>
</protein>
<dbReference type="AlphaFoldDB" id="A0A857JJ92"/>
<keyword evidence="2" id="KW-1185">Reference proteome</keyword>
<dbReference type="RefSeq" id="WP_160178838.1">
    <property type="nucleotide sequence ID" value="NZ_CP047656.1"/>
</dbReference>
<proteinExistence type="predicted"/>
<dbReference type="OrthoDB" id="1493009at2"/>
<evidence type="ECO:0000313" key="2">
    <source>
        <dbReference type="Proteomes" id="UP000464524"/>
    </source>
</evidence>
<reference evidence="1 2" key="1">
    <citation type="submission" date="2019-12" db="EMBL/GenBank/DDBJ databases">
        <title>Genome sequencing and assembly of endphytes of Porphyra tenera.</title>
        <authorList>
            <person name="Park J.M."/>
            <person name="Shin R."/>
            <person name="Jo S.H."/>
        </authorList>
    </citation>
    <scope>NUCLEOTIDE SEQUENCE [LARGE SCALE GENOMIC DNA]</scope>
    <source>
        <strain evidence="1 2">GPM4</strain>
    </source>
</reference>
<accession>A0A857JJ92</accession>
<dbReference type="Proteomes" id="UP000464524">
    <property type="component" value="Chromosome"/>
</dbReference>
<evidence type="ECO:0000313" key="1">
    <source>
        <dbReference type="EMBL" id="QHJ11051.1"/>
    </source>
</evidence>
<name>A0A857JJ92_9ALTE</name>
<dbReference type="KEGG" id="pmes:FX988_01273"/>
<gene>
    <name evidence="1" type="ORF">FX988_01273</name>
</gene>
<organism evidence="1 2">
    <name type="scientific">Paraglaciecola mesophila</name>
    <dbReference type="NCBI Taxonomy" id="197222"/>
    <lineage>
        <taxon>Bacteria</taxon>
        <taxon>Pseudomonadati</taxon>
        <taxon>Pseudomonadota</taxon>
        <taxon>Gammaproteobacteria</taxon>
        <taxon>Alteromonadales</taxon>
        <taxon>Alteromonadaceae</taxon>
        <taxon>Paraglaciecola</taxon>
    </lineage>
</organism>
<sequence length="221" mass="24852">MEIKGKEINVTAILGKGLVGAIPIVGPLIAEIVGELIANQRLERIESLLTLIESKIASLDTEGLLENLRSEENIDLFEDACHGAARALTQERREYIASLFVNTTTNDQLDYVEAKRLFSLLSELNDAELIILKHQSLRRVGDEWHVFKEQHKNVLMKNEIYALPKQERIDKEAIYASHFSHLVASGLLKHNFQRVKGLPEIDPKTGMQRSKGFVITALGML</sequence>
<dbReference type="EMBL" id="CP047656">
    <property type="protein sequence ID" value="QHJ11051.1"/>
    <property type="molecule type" value="Genomic_DNA"/>
</dbReference>